<evidence type="ECO:0000256" key="1">
    <source>
        <dbReference type="SAM" id="Coils"/>
    </source>
</evidence>
<name>A0A232EW58_9HYME</name>
<proteinExistence type="predicted"/>
<evidence type="ECO:0000313" key="3">
    <source>
        <dbReference type="EMBL" id="OXU22595.1"/>
    </source>
</evidence>
<comment type="caution">
    <text evidence="3">The sequence shown here is derived from an EMBL/GenBank/DDBJ whole genome shotgun (WGS) entry which is preliminary data.</text>
</comment>
<reference evidence="3 4" key="1">
    <citation type="journal article" date="2017" name="Curr. Biol.">
        <title>The Evolution of Venom by Co-option of Single-Copy Genes.</title>
        <authorList>
            <person name="Martinson E.O."/>
            <person name="Mrinalini"/>
            <person name="Kelkar Y.D."/>
            <person name="Chang C.H."/>
            <person name="Werren J.H."/>
        </authorList>
    </citation>
    <scope>NUCLEOTIDE SEQUENCE [LARGE SCALE GENOMIC DNA]</scope>
    <source>
        <strain evidence="3 4">Alberta</strain>
        <tissue evidence="3">Whole body</tissue>
    </source>
</reference>
<protein>
    <submittedName>
        <fullName evidence="3">Uncharacterized protein</fullName>
    </submittedName>
</protein>
<keyword evidence="4" id="KW-1185">Reference proteome</keyword>
<evidence type="ECO:0000313" key="4">
    <source>
        <dbReference type="Proteomes" id="UP000215335"/>
    </source>
</evidence>
<dbReference type="EMBL" id="NNAY01001909">
    <property type="protein sequence ID" value="OXU22595.1"/>
    <property type="molecule type" value="Genomic_DNA"/>
</dbReference>
<feature type="coiled-coil region" evidence="1">
    <location>
        <begin position="189"/>
        <end position="237"/>
    </location>
</feature>
<dbReference type="Proteomes" id="UP000215335">
    <property type="component" value="Unassembled WGS sequence"/>
</dbReference>
<organism evidence="3 4">
    <name type="scientific">Trichomalopsis sarcophagae</name>
    <dbReference type="NCBI Taxonomy" id="543379"/>
    <lineage>
        <taxon>Eukaryota</taxon>
        <taxon>Metazoa</taxon>
        <taxon>Ecdysozoa</taxon>
        <taxon>Arthropoda</taxon>
        <taxon>Hexapoda</taxon>
        <taxon>Insecta</taxon>
        <taxon>Pterygota</taxon>
        <taxon>Neoptera</taxon>
        <taxon>Endopterygota</taxon>
        <taxon>Hymenoptera</taxon>
        <taxon>Apocrita</taxon>
        <taxon>Proctotrupomorpha</taxon>
        <taxon>Chalcidoidea</taxon>
        <taxon>Pteromalidae</taxon>
        <taxon>Pteromalinae</taxon>
        <taxon>Trichomalopsis</taxon>
    </lineage>
</organism>
<feature type="region of interest" description="Disordered" evidence="2">
    <location>
        <begin position="60"/>
        <end position="86"/>
    </location>
</feature>
<dbReference type="GO" id="GO:0005634">
    <property type="term" value="C:nucleus"/>
    <property type="evidence" value="ECO:0007669"/>
    <property type="project" value="InterPro"/>
</dbReference>
<evidence type="ECO:0000256" key="2">
    <source>
        <dbReference type="SAM" id="MobiDB-lite"/>
    </source>
</evidence>
<sequence length="297" mass="34157">MWQRRDSAFFERATPRQRLFSLFLIAYGVSEREKDGGKNATSCGSAILHVCSARALPLCPAKPSSASRSRERMASTKTTTSAEEELDRRRAEEYQMQLFGLHSRTVFALIKQKINENVETRCKKIYSSIEKKYKPDAKGTETLKSNIRHLRRAYQRNMQPHLTAIESVVNKFISVPNNVLLEEDKGQAKQYTDDEFRNLERRLENLQQQAQRVTVFNAALKEELENTEKIKESEEAARTLCKTIDKGLSAKKLSSKTTRAIEHRKGLFESLDSLKPHTDKDIYNPRLKESDCDQIIL</sequence>
<keyword evidence="1" id="KW-0175">Coiled coil</keyword>
<dbReference type="GO" id="GO:0000278">
    <property type="term" value="P:mitotic cell cycle"/>
    <property type="evidence" value="ECO:0007669"/>
    <property type="project" value="InterPro"/>
</dbReference>
<dbReference type="AlphaFoldDB" id="A0A232EW58"/>
<gene>
    <name evidence="3" type="ORF">TSAR_012532</name>
</gene>
<accession>A0A232EW58</accession>
<dbReference type="OrthoDB" id="1884855at2759"/>
<dbReference type="GO" id="GO:0000775">
    <property type="term" value="C:chromosome, centromeric region"/>
    <property type="evidence" value="ECO:0007669"/>
    <property type="project" value="InterPro"/>
</dbReference>